<dbReference type="Proteomes" id="UP000682733">
    <property type="component" value="Unassembled WGS sequence"/>
</dbReference>
<feature type="domain" description="Aminoacyl-transfer RNA synthetases class-II family profile" evidence="13">
    <location>
        <begin position="23"/>
        <end position="227"/>
    </location>
</feature>
<proteinExistence type="inferred from homology"/>
<comment type="caution">
    <text evidence="16">The sequence shown here is derived from an EMBL/GenBank/DDBJ whole genome shotgun (WGS) entry which is preliminary data.</text>
</comment>
<protein>
    <recommendedName>
        <fullName evidence="3">phenylalanine--tRNA ligase</fullName>
        <ecNumber evidence="3">6.1.1.20</ecNumber>
    </recommendedName>
    <alternativeName>
        <fullName evidence="11">Phenylalanyl-tRNA synthetase</fullName>
    </alternativeName>
</protein>
<evidence type="ECO:0000256" key="5">
    <source>
        <dbReference type="ARBA" id="ARBA00022741"/>
    </source>
</evidence>
<keyword evidence="8" id="KW-0809">Transit peptide</keyword>
<dbReference type="InterPro" id="IPR006195">
    <property type="entry name" value="aa-tRNA-synth_II"/>
</dbReference>
<dbReference type="NCBIfam" id="TIGR00469">
    <property type="entry name" value="pheS_mito"/>
    <property type="match status" value="1"/>
</dbReference>
<gene>
    <name evidence="15" type="ORF">OVA965_LOCUS1059</name>
    <name evidence="16" type="ORF">TMI583_LOCUS1060</name>
</gene>
<keyword evidence="7" id="KW-0648">Protein biosynthesis</keyword>
<reference evidence="16" key="1">
    <citation type="submission" date="2021-02" db="EMBL/GenBank/DDBJ databases">
        <authorList>
            <person name="Nowell W R."/>
        </authorList>
    </citation>
    <scope>NUCLEOTIDE SEQUENCE</scope>
</reference>
<feature type="domain" description="FDX-ACB" evidence="14">
    <location>
        <begin position="229"/>
        <end position="323"/>
    </location>
</feature>
<evidence type="ECO:0000256" key="7">
    <source>
        <dbReference type="ARBA" id="ARBA00022917"/>
    </source>
</evidence>
<dbReference type="EMBL" id="CAJNOK010000177">
    <property type="protein sequence ID" value="CAF0734707.1"/>
    <property type="molecule type" value="Genomic_DNA"/>
</dbReference>
<dbReference type="Pfam" id="PF01409">
    <property type="entry name" value="tRNA-synt_2d"/>
    <property type="match status" value="2"/>
</dbReference>
<dbReference type="InterPro" id="IPR045864">
    <property type="entry name" value="aa-tRNA-synth_II/BPL/LPL"/>
</dbReference>
<evidence type="ECO:0000256" key="3">
    <source>
        <dbReference type="ARBA" id="ARBA00012814"/>
    </source>
</evidence>
<evidence type="ECO:0000256" key="8">
    <source>
        <dbReference type="ARBA" id="ARBA00022946"/>
    </source>
</evidence>
<accession>A0A8S2GFJ5</accession>
<evidence type="ECO:0000256" key="2">
    <source>
        <dbReference type="ARBA" id="ARBA00008226"/>
    </source>
</evidence>
<keyword evidence="5" id="KW-0547">Nucleotide-binding</keyword>
<dbReference type="PANTHER" id="PTHR11538">
    <property type="entry name" value="PHENYLALANYL-TRNA SYNTHETASE"/>
    <property type="match status" value="1"/>
</dbReference>
<dbReference type="GO" id="GO:0006432">
    <property type="term" value="P:phenylalanyl-tRNA aminoacylation"/>
    <property type="evidence" value="ECO:0007669"/>
    <property type="project" value="InterPro"/>
</dbReference>
<dbReference type="GO" id="GO:0004826">
    <property type="term" value="F:phenylalanine-tRNA ligase activity"/>
    <property type="evidence" value="ECO:0007669"/>
    <property type="project" value="UniProtKB-EC"/>
</dbReference>
<dbReference type="PANTHER" id="PTHR11538:SF41">
    <property type="entry name" value="PHENYLALANINE--TRNA LIGASE, MITOCHONDRIAL"/>
    <property type="match status" value="1"/>
</dbReference>
<dbReference type="Pfam" id="PF03147">
    <property type="entry name" value="FDX-ACB"/>
    <property type="match status" value="1"/>
</dbReference>
<dbReference type="InterPro" id="IPR005121">
    <property type="entry name" value="Fdx_antiC-bd"/>
</dbReference>
<sequence length="323" mass="38195">LRSHTSAHQVDLIRSGLDCFLCIGDVYRRDQIDSTHYPVFHQCEGVRLFDKQELFTLNKNVIGIDKEKLEIFENTKKKPELREDGTLIRDVLKQDCHTLEAVKLVEYSLKSTITKLFEELFSSYDGKLNSRWVETTFPFTHPSWEFEVEIDGKWYELLGCGIIEHKVLEDSGLGNHERIGWAFGLGLERIAMIMYKINDIRLFWSTDTGFLTQFHYDDSTKRHHYKPISVYPQCINDISFWLNSKREKIDSMDFYDLVRSIGGDLIEQVHLVDEFYHTKKKRHSQCYRIIYRSMHKTLTQPEVTEIHKQIENECVKQFAVEIR</sequence>
<keyword evidence="4" id="KW-0436">Ligase</keyword>
<dbReference type="InterPro" id="IPR002319">
    <property type="entry name" value="Phenylalanyl-tRNA_Synthase"/>
</dbReference>
<dbReference type="Gene3D" id="3.30.930.10">
    <property type="entry name" value="Bira Bifunctional Protein, Domain 2"/>
    <property type="match status" value="1"/>
</dbReference>
<dbReference type="SUPFAM" id="SSF55681">
    <property type="entry name" value="Class II aaRS and biotin synthetases"/>
    <property type="match status" value="1"/>
</dbReference>
<evidence type="ECO:0000259" key="13">
    <source>
        <dbReference type="PROSITE" id="PS50862"/>
    </source>
</evidence>
<keyword evidence="6" id="KW-0067">ATP-binding</keyword>
<dbReference type="InterPro" id="IPR036690">
    <property type="entry name" value="Fdx_antiC-bd_sf"/>
</dbReference>
<dbReference type="Gene3D" id="3.30.70.380">
    <property type="entry name" value="Ferrodoxin-fold anticodon-binding domain"/>
    <property type="match status" value="1"/>
</dbReference>
<dbReference type="SMART" id="SM00896">
    <property type="entry name" value="FDX-ACB"/>
    <property type="match status" value="1"/>
</dbReference>
<evidence type="ECO:0000256" key="1">
    <source>
        <dbReference type="ARBA" id="ARBA00004305"/>
    </source>
</evidence>
<dbReference type="EMBL" id="CAJOBA010000177">
    <property type="protein sequence ID" value="CAF3511187.1"/>
    <property type="molecule type" value="Genomic_DNA"/>
</dbReference>
<dbReference type="GO" id="GO:0005524">
    <property type="term" value="F:ATP binding"/>
    <property type="evidence" value="ECO:0007669"/>
    <property type="project" value="UniProtKB-KW"/>
</dbReference>
<comment type="similarity">
    <text evidence="2">Belongs to the class-II aminoacyl-tRNA synthetase family.</text>
</comment>
<evidence type="ECO:0000256" key="6">
    <source>
        <dbReference type="ARBA" id="ARBA00022840"/>
    </source>
</evidence>
<organism evidence="16 17">
    <name type="scientific">Didymodactylos carnosus</name>
    <dbReference type="NCBI Taxonomy" id="1234261"/>
    <lineage>
        <taxon>Eukaryota</taxon>
        <taxon>Metazoa</taxon>
        <taxon>Spiralia</taxon>
        <taxon>Gnathifera</taxon>
        <taxon>Rotifera</taxon>
        <taxon>Eurotatoria</taxon>
        <taxon>Bdelloidea</taxon>
        <taxon>Philodinida</taxon>
        <taxon>Philodinidae</taxon>
        <taxon>Didymodactylos</taxon>
    </lineage>
</organism>
<keyword evidence="10" id="KW-0030">Aminoacyl-tRNA synthetase</keyword>
<dbReference type="FunFam" id="3.30.70.380:FF:000002">
    <property type="entry name" value="phenylalanine--tRNA ligase, mitochondrial"/>
    <property type="match status" value="1"/>
</dbReference>
<dbReference type="GO" id="GO:0005759">
    <property type="term" value="C:mitochondrial matrix"/>
    <property type="evidence" value="ECO:0007669"/>
    <property type="project" value="UniProtKB-SubCell"/>
</dbReference>
<dbReference type="SUPFAM" id="SSF54991">
    <property type="entry name" value="Anticodon-binding domain of PheRS"/>
    <property type="match status" value="1"/>
</dbReference>
<evidence type="ECO:0000256" key="12">
    <source>
        <dbReference type="ARBA" id="ARBA00049255"/>
    </source>
</evidence>
<dbReference type="Proteomes" id="UP000677228">
    <property type="component" value="Unassembled WGS sequence"/>
</dbReference>
<evidence type="ECO:0000313" key="17">
    <source>
        <dbReference type="Proteomes" id="UP000682733"/>
    </source>
</evidence>
<comment type="subcellular location">
    <subcellularLocation>
        <location evidence="1">Mitochondrion matrix</location>
    </subcellularLocation>
</comment>
<name>A0A8S2GFJ5_9BILA</name>
<dbReference type="PROSITE" id="PS51447">
    <property type="entry name" value="FDX_ACB"/>
    <property type="match status" value="1"/>
</dbReference>
<evidence type="ECO:0000313" key="16">
    <source>
        <dbReference type="EMBL" id="CAF3511187.1"/>
    </source>
</evidence>
<feature type="non-terminal residue" evidence="16">
    <location>
        <position position="323"/>
    </location>
</feature>
<evidence type="ECO:0000259" key="14">
    <source>
        <dbReference type="PROSITE" id="PS51447"/>
    </source>
</evidence>
<dbReference type="InterPro" id="IPR004530">
    <property type="entry name" value="Phe-tRNA-synth_IIc_mito"/>
</dbReference>
<evidence type="ECO:0000256" key="9">
    <source>
        <dbReference type="ARBA" id="ARBA00023128"/>
    </source>
</evidence>
<evidence type="ECO:0000256" key="11">
    <source>
        <dbReference type="ARBA" id="ARBA00031194"/>
    </source>
</evidence>
<comment type="catalytic activity">
    <reaction evidence="12">
        <text>tRNA(Phe) + L-phenylalanine + ATP = L-phenylalanyl-tRNA(Phe) + AMP + diphosphate + H(+)</text>
        <dbReference type="Rhea" id="RHEA:19413"/>
        <dbReference type="Rhea" id="RHEA-COMP:9668"/>
        <dbReference type="Rhea" id="RHEA-COMP:9699"/>
        <dbReference type="ChEBI" id="CHEBI:15378"/>
        <dbReference type="ChEBI" id="CHEBI:30616"/>
        <dbReference type="ChEBI" id="CHEBI:33019"/>
        <dbReference type="ChEBI" id="CHEBI:58095"/>
        <dbReference type="ChEBI" id="CHEBI:78442"/>
        <dbReference type="ChEBI" id="CHEBI:78531"/>
        <dbReference type="ChEBI" id="CHEBI:456215"/>
        <dbReference type="EC" id="6.1.1.20"/>
    </reaction>
</comment>
<dbReference type="EC" id="6.1.1.20" evidence="3"/>
<dbReference type="PROSITE" id="PS50862">
    <property type="entry name" value="AA_TRNA_LIGASE_II"/>
    <property type="match status" value="1"/>
</dbReference>
<evidence type="ECO:0000313" key="15">
    <source>
        <dbReference type="EMBL" id="CAF0734707.1"/>
    </source>
</evidence>
<keyword evidence="9" id="KW-0496">Mitochondrion</keyword>
<evidence type="ECO:0000256" key="4">
    <source>
        <dbReference type="ARBA" id="ARBA00022598"/>
    </source>
</evidence>
<evidence type="ECO:0000256" key="10">
    <source>
        <dbReference type="ARBA" id="ARBA00023146"/>
    </source>
</evidence>
<dbReference type="GO" id="GO:0000049">
    <property type="term" value="F:tRNA binding"/>
    <property type="evidence" value="ECO:0007669"/>
    <property type="project" value="InterPro"/>
</dbReference>
<dbReference type="AlphaFoldDB" id="A0A8S2GFJ5"/>